<dbReference type="SUPFAM" id="SSF89260">
    <property type="entry name" value="Collagen-binding domain"/>
    <property type="match status" value="1"/>
</dbReference>
<proteinExistence type="predicted"/>
<dbReference type="Proteomes" id="UP000036834">
    <property type="component" value="Unassembled WGS sequence"/>
</dbReference>
<dbReference type="Gene3D" id="2.60.120.380">
    <property type="match status" value="1"/>
</dbReference>
<name>A0A0K9YWT9_9BACL</name>
<dbReference type="RefSeq" id="WP_049737130.1">
    <property type="nucleotide sequence ID" value="NZ_BJON01000008.1"/>
</dbReference>
<dbReference type="OrthoDB" id="2463367at2"/>
<feature type="signal peptide" evidence="1">
    <location>
        <begin position="1"/>
        <end position="22"/>
    </location>
</feature>
<protein>
    <recommendedName>
        <fullName evidence="4">PA14 domain-containing protein</fullName>
    </recommendedName>
</protein>
<evidence type="ECO:0000256" key="1">
    <source>
        <dbReference type="SAM" id="SignalP"/>
    </source>
</evidence>
<dbReference type="PATRIC" id="fig|54915.3.peg.6168"/>
<reference evidence="3" key="1">
    <citation type="submission" date="2015-07" db="EMBL/GenBank/DDBJ databases">
        <title>Genome sequencing project for genomic taxonomy and phylogenomics of Bacillus-like bacteria.</title>
        <authorList>
            <person name="Liu B."/>
            <person name="Wang J."/>
            <person name="Zhu Y."/>
            <person name="Liu G."/>
            <person name="Chen Q."/>
            <person name="Chen Z."/>
            <person name="Lan J."/>
            <person name="Che J."/>
            <person name="Ge C."/>
            <person name="Shi H."/>
            <person name="Pan Z."/>
            <person name="Liu X."/>
        </authorList>
    </citation>
    <scope>NUCLEOTIDE SEQUENCE [LARGE SCALE GENOMIC DNA]</scope>
    <source>
        <strain evidence="3">DSM 9887</strain>
    </source>
</reference>
<dbReference type="NCBIfam" id="TIGR01643">
    <property type="entry name" value="YD_repeat_2x"/>
    <property type="match status" value="1"/>
</dbReference>
<organism evidence="2 3">
    <name type="scientific">Brevibacillus reuszeri</name>
    <dbReference type="NCBI Taxonomy" id="54915"/>
    <lineage>
        <taxon>Bacteria</taxon>
        <taxon>Bacillati</taxon>
        <taxon>Bacillota</taxon>
        <taxon>Bacilli</taxon>
        <taxon>Bacillales</taxon>
        <taxon>Paenibacillaceae</taxon>
        <taxon>Brevibacillus</taxon>
    </lineage>
</organism>
<dbReference type="AlphaFoldDB" id="A0A0K9YWT9"/>
<dbReference type="EMBL" id="LGIQ01000005">
    <property type="protein sequence ID" value="KNB73141.1"/>
    <property type="molecule type" value="Genomic_DNA"/>
</dbReference>
<gene>
    <name evidence="2" type="ORF">ADS79_03965</name>
</gene>
<accession>A0A0K9YWT9</accession>
<comment type="caution">
    <text evidence="2">The sequence shown here is derived from an EMBL/GenBank/DDBJ whole genome shotgun (WGS) entry which is preliminary data.</text>
</comment>
<sequence length="630" mass="68305">MRNRISILVLILMILSVISVPAGETTAAQDPLEEIAQMDQEILGLHQTLAFFQFVASRKGNDKLADQILQQTSTYFERAKELHLQQPTTDEQFLAQKEQIKQLQDQYEQAVEGYWSGLLPELGPKSAVPNQQAKGKASVLAIDPAIDPFEPNDDFATSYPITSGNYYESKLSTSTDKDIYRFDSGSLTGLLTVTLTVPKTKDYDLLVTEGPNNIVDFSMTDQLGGEETVSFQVKANTTYYITVFSFNKHFSTTDSYWLRLDKVTNIMNAASPIDVSLPLGESPAYKFTAPVTGTYRFYTGPYGGFGATTDTALFLFSDEKLSALLDFNDDAVDGSLFSEMKVNLTAGVSYYVYLTSADKTKGVHARLTAALDTKATVTSATIRESTANDGTITDKQIVTLGAGTFSTDVAASVTVNNLPAGLQPSVTRTGNQQLTVQFGGKALAHESKHSVQNVTITIPKAKVAGVDADLVTNPFAISFTDTESLYVTTPQDINLAAGAKKIVKLTAPASGSFDILTGYYGGNSAEGTSDTWLGVYEDYAQTNLLAANDDGGQPPFSKITLPLQKGKDYYVVLAGGSNNAVHARLSARYLGVEYVYNAKGQLVQIKQNGTILTEFTYDGNGNLIKRQVHQ</sequence>
<evidence type="ECO:0000313" key="3">
    <source>
        <dbReference type="Proteomes" id="UP000036834"/>
    </source>
</evidence>
<dbReference type="InterPro" id="IPR006530">
    <property type="entry name" value="YD"/>
</dbReference>
<feature type="chain" id="PRO_5039251229" description="PA14 domain-containing protein" evidence="1">
    <location>
        <begin position="23"/>
        <end position="630"/>
    </location>
</feature>
<evidence type="ECO:0000313" key="2">
    <source>
        <dbReference type="EMBL" id="KNB73141.1"/>
    </source>
</evidence>
<dbReference type="STRING" id="54915.ADS79_03965"/>
<evidence type="ECO:0008006" key="4">
    <source>
        <dbReference type="Google" id="ProtNLM"/>
    </source>
</evidence>
<keyword evidence="1" id="KW-0732">Signal</keyword>